<dbReference type="EMBL" id="AE017285">
    <property type="protein sequence ID" value="AAS97161.1"/>
    <property type="molecule type" value="Genomic_DNA"/>
</dbReference>
<dbReference type="Pfam" id="PF13401">
    <property type="entry name" value="AAA_22"/>
    <property type="match status" value="1"/>
</dbReference>
<dbReference type="OrthoDB" id="9797061at2"/>
<dbReference type="InterPro" id="IPR027417">
    <property type="entry name" value="P-loop_NTPase"/>
</dbReference>
<dbReference type="PATRIC" id="fig|882.5.peg.2432"/>
<dbReference type="PANTHER" id="PTHR35894">
    <property type="entry name" value="GENERAL SECRETION PATHWAY PROTEIN A-RELATED"/>
    <property type="match status" value="1"/>
</dbReference>
<accession>Q728B5</accession>
<dbReference type="AlphaFoldDB" id="Q728B5"/>
<evidence type="ECO:0000259" key="1">
    <source>
        <dbReference type="Pfam" id="PF13401"/>
    </source>
</evidence>
<evidence type="ECO:0000313" key="2">
    <source>
        <dbReference type="EMBL" id="AAS97161.1"/>
    </source>
</evidence>
<dbReference type="Proteomes" id="UP000002194">
    <property type="component" value="Chromosome"/>
</dbReference>
<gene>
    <name evidence="2" type="ordered locus">DVU_2689</name>
</gene>
<dbReference type="SMR" id="Q728B5"/>
<evidence type="ECO:0000313" key="3">
    <source>
        <dbReference type="Proteomes" id="UP000002194"/>
    </source>
</evidence>
<dbReference type="RefSeq" id="WP_010939958.1">
    <property type="nucleotide sequence ID" value="NC_002937.3"/>
</dbReference>
<dbReference type="PANTHER" id="PTHR35894:SF5">
    <property type="entry name" value="MU-LIKE PROPHAGE FLUMU DNA TRANSPOSITION PROTEIN B"/>
    <property type="match status" value="1"/>
</dbReference>
<dbReference type="STRING" id="882.DVU_2689"/>
<protein>
    <submittedName>
        <fullName evidence="2">Bacteriophage DNA transposition B protein</fullName>
    </submittedName>
</protein>
<name>Q728B5_NITV2</name>
<proteinExistence type="predicted"/>
<dbReference type="KEGG" id="dvu:DVU_2689"/>
<dbReference type="HOGENOM" id="CLU_099028_0_0_7"/>
<organism evidence="2 3">
    <name type="scientific">Nitratidesulfovibrio vulgaris (strain ATCC 29579 / DSM 644 / CCUG 34227 / NCIMB 8303 / VKM B-1760 / Hildenborough)</name>
    <name type="common">Desulfovibrio vulgaris</name>
    <dbReference type="NCBI Taxonomy" id="882"/>
    <lineage>
        <taxon>Bacteria</taxon>
        <taxon>Pseudomonadati</taxon>
        <taxon>Thermodesulfobacteriota</taxon>
        <taxon>Desulfovibrionia</taxon>
        <taxon>Desulfovibrionales</taxon>
        <taxon>Desulfovibrionaceae</taxon>
        <taxon>Nitratidesulfovibrio</taxon>
    </lineage>
</organism>
<sequence length="261" mass="28847">MLKQFVRTENYTRFTAGIQAVEQRGAAEAGMMLVHGAPGFGKSHIVYHWAIEAGAVFLRANVDWTPKYFLVELAKELRIDPRGTAQQLFGRLLEHVVETQAPLVIDEAEFTLHQNAAVLEKIRDLSDRAEVTVVLIGMERIQQNIARHKQINSRIAQVVEFKPATLSDVTHACAQLAEVRLTPELVGEVHRLSGGRMREVLNIIAAIERVAKVNELTEVGMADVSGVPLSYDWQAHTPRMVATGRQTGRASRATAQVAGGR</sequence>
<dbReference type="SUPFAM" id="SSF52540">
    <property type="entry name" value="P-loop containing nucleoside triphosphate hydrolases"/>
    <property type="match status" value="1"/>
</dbReference>
<dbReference type="Gene3D" id="3.40.50.300">
    <property type="entry name" value="P-loop containing nucleotide triphosphate hydrolases"/>
    <property type="match status" value="1"/>
</dbReference>
<reference evidence="2 3" key="1">
    <citation type="journal article" date="2004" name="Nat. Biotechnol.">
        <title>The genome sequence of the anaerobic, sulfate-reducing bacterium Desulfovibrio vulgaris Hildenborough.</title>
        <authorList>
            <person name="Heidelberg J.F."/>
            <person name="Seshadri R."/>
            <person name="Haveman S.A."/>
            <person name="Hemme C.L."/>
            <person name="Paulsen I.T."/>
            <person name="Kolonay J.F."/>
            <person name="Eisen J.A."/>
            <person name="Ward N."/>
            <person name="Methe B."/>
            <person name="Brinkac L.M."/>
            <person name="Daugherty S.C."/>
            <person name="Deboy R.T."/>
            <person name="Dodson R.J."/>
            <person name="Durkin A.S."/>
            <person name="Madupu R."/>
            <person name="Nelson W.C."/>
            <person name="Sullivan S.A."/>
            <person name="Fouts D."/>
            <person name="Haft D.H."/>
            <person name="Selengut J."/>
            <person name="Peterson J.D."/>
            <person name="Davidsen T.M."/>
            <person name="Zafar N."/>
            <person name="Zhou L."/>
            <person name="Radune D."/>
            <person name="Dimitrov G."/>
            <person name="Hance M."/>
            <person name="Tran K."/>
            <person name="Khouri H."/>
            <person name="Gill J."/>
            <person name="Utterback T.R."/>
            <person name="Feldblyum T.V."/>
            <person name="Wall J.D."/>
            <person name="Voordouw G."/>
            <person name="Fraser C.M."/>
        </authorList>
    </citation>
    <scope>NUCLEOTIDE SEQUENCE [LARGE SCALE GENOMIC DNA]</scope>
    <source>
        <strain evidence="3">ATCC 29579 / DSM 644 / NCIMB 8303 / VKM B-1760 / Hildenborough</strain>
    </source>
</reference>
<keyword evidence="3" id="KW-1185">Reference proteome</keyword>
<dbReference type="eggNOG" id="COG2842">
    <property type="taxonomic scope" value="Bacteria"/>
</dbReference>
<feature type="domain" description="ORC1/DEAH AAA+ ATPase" evidence="1">
    <location>
        <begin position="28"/>
        <end position="143"/>
    </location>
</feature>
<dbReference type="InterPro" id="IPR049945">
    <property type="entry name" value="AAA_22"/>
</dbReference>
<dbReference type="InterPro" id="IPR052026">
    <property type="entry name" value="ExeA_AAA_ATPase_DNA-bind"/>
</dbReference>
<dbReference type="GO" id="GO:0016887">
    <property type="term" value="F:ATP hydrolysis activity"/>
    <property type="evidence" value="ECO:0007669"/>
    <property type="project" value="InterPro"/>
</dbReference>
<dbReference type="PaxDb" id="882-DVU_2689"/>
<dbReference type="EnsemblBacteria" id="AAS97161">
    <property type="protein sequence ID" value="AAS97161"/>
    <property type="gene ID" value="DVU_2689"/>
</dbReference>
<dbReference type="DNASU" id="2795060"/>
<dbReference type="PhylomeDB" id="Q728B5"/>